<evidence type="ECO:0000256" key="1">
    <source>
        <dbReference type="SAM" id="Coils"/>
    </source>
</evidence>
<proteinExistence type="predicted"/>
<keyword evidence="3" id="KW-1185">Reference proteome</keyword>
<protein>
    <submittedName>
        <fullName evidence="2">Uncharacterized protein</fullName>
    </submittedName>
</protein>
<evidence type="ECO:0000313" key="3">
    <source>
        <dbReference type="Proteomes" id="UP000239550"/>
    </source>
</evidence>
<accession>A0A2S8PXG3</accession>
<name>A0A2S8PXG3_9GAMM</name>
<dbReference type="Proteomes" id="UP000239550">
    <property type="component" value="Unassembled WGS sequence"/>
</dbReference>
<sequence length="91" mass="10614">MLNEYERKEIESLHEQISNLQEQLNIHKALLIALMSELSVSSIKNFSPFDTAIRNHLKKIPIHTDTHFGHQEYIEQCIEEAEQVQELTPVC</sequence>
<dbReference type="EMBL" id="PUWT01000053">
    <property type="protein sequence ID" value="PQQ23721.1"/>
    <property type="molecule type" value="Genomic_DNA"/>
</dbReference>
<organism evidence="2 3">
    <name type="scientific">Photorhabdus hindustanensis</name>
    <dbReference type="NCBI Taxonomy" id="2918802"/>
    <lineage>
        <taxon>Bacteria</taxon>
        <taxon>Pseudomonadati</taxon>
        <taxon>Pseudomonadota</taxon>
        <taxon>Gammaproteobacteria</taxon>
        <taxon>Enterobacterales</taxon>
        <taxon>Morganellaceae</taxon>
        <taxon>Photorhabdus</taxon>
    </lineage>
</organism>
<evidence type="ECO:0000313" key="2">
    <source>
        <dbReference type="EMBL" id="PQQ23721.1"/>
    </source>
</evidence>
<dbReference type="AlphaFoldDB" id="A0A2S8PXG3"/>
<gene>
    <name evidence="2" type="ORF">C6H66_18385</name>
</gene>
<keyword evidence="1" id="KW-0175">Coiled coil</keyword>
<reference evidence="2 3" key="1">
    <citation type="submission" date="2018-02" db="EMBL/GenBank/DDBJ databases">
        <title>Five New Genomes of Indian Photorhabdus Isolates TSA.</title>
        <authorList>
            <person name="Dubay B."/>
            <person name="Somvanshi V.S."/>
        </authorList>
    </citation>
    <scope>NUCLEOTIDE SEQUENCE [LARGE SCALE GENOMIC DNA]</scope>
    <source>
        <strain evidence="2 3">H1</strain>
    </source>
</reference>
<comment type="caution">
    <text evidence="2">The sequence shown here is derived from an EMBL/GenBank/DDBJ whole genome shotgun (WGS) entry which is preliminary data.</text>
</comment>
<dbReference type="RefSeq" id="WP_105396335.1">
    <property type="nucleotide sequence ID" value="NZ_CAWNTA010000120.1"/>
</dbReference>
<feature type="coiled-coil region" evidence="1">
    <location>
        <begin position="3"/>
        <end position="37"/>
    </location>
</feature>